<reference evidence="2 3" key="1">
    <citation type="submission" date="2020-07" db="EMBL/GenBank/DDBJ databases">
        <title>Description of Limosilactobacillus balticus sp. nov., Limosilactobacillus agrestis sp. nov., Limosilactobacillus albertensis sp. nov., Limosilactobacillus rudii sp. nov., Limosilactobacillus fastidiosus sp. nov., five novel Limosilactobacillus species isolated from the vertebrate gastrointestinal tract, and proposal of 6 subspecies of Limosilactobacillus reuteri adapted to the gastrointestinal tract of specific vertebrate hosts.</title>
        <authorList>
            <person name="Li F."/>
            <person name="Cheng C."/>
            <person name="Zheng J."/>
            <person name="Quevedo R.M."/>
            <person name="Li J."/>
            <person name="Roos S."/>
            <person name="Gaenzle M.G."/>
            <person name="Walter J."/>
        </authorList>
    </citation>
    <scope>NUCLEOTIDE SEQUENCE [LARGE SCALE GENOMIC DNA]</scope>
    <source>
        <strain evidence="2 3">RRLNB_1_1</strain>
    </source>
</reference>
<protein>
    <submittedName>
        <fullName evidence="2">Uncharacterized protein</fullName>
    </submittedName>
</protein>
<dbReference type="RefSeq" id="WP_182598537.1">
    <property type="nucleotide sequence ID" value="NZ_JACIVC010000061.1"/>
</dbReference>
<organism evidence="2 3">
    <name type="scientific">Limosilactobacillus albertensis</name>
    <dbReference type="NCBI Taxonomy" id="2759752"/>
    <lineage>
        <taxon>Bacteria</taxon>
        <taxon>Bacillati</taxon>
        <taxon>Bacillota</taxon>
        <taxon>Bacilli</taxon>
        <taxon>Lactobacillales</taxon>
        <taxon>Lactobacillaceae</taxon>
        <taxon>Limosilactobacillus</taxon>
    </lineage>
</organism>
<feature type="transmembrane region" description="Helical" evidence="1">
    <location>
        <begin position="12"/>
        <end position="35"/>
    </location>
</feature>
<keyword evidence="1" id="KW-0472">Membrane</keyword>
<feature type="transmembrane region" description="Helical" evidence="1">
    <location>
        <begin position="41"/>
        <end position="62"/>
    </location>
</feature>
<keyword evidence="1" id="KW-1133">Transmembrane helix</keyword>
<keyword evidence="3" id="KW-1185">Reference proteome</keyword>
<name>A0A7W3TSR4_9LACO</name>
<proteinExistence type="predicted"/>
<sequence length="66" mass="7733">MFLRLKQGRFFNHLLGSNLILLILIFFYDLLAYFVPLAKITIIQIVLIFFIIDLILIGLKIISLHD</sequence>
<evidence type="ECO:0000313" key="2">
    <source>
        <dbReference type="EMBL" id="MBB1070038.1"/>
    </source>
</evidence>
<comment type="caution">
    <text evidence="2">The sequence shown here is derived from an EMBL/GenBank/DDBJ whole genome shotgun (WGS) entry which is preliminary data.</text>
</comment>
<accession>A0A7W3TSR4</accession>
<keyword evidence="1" id="KW-0812">Transmembrane</keyword>
<evidence type="ECO:0000256" key="1">
    <source>
        <dbReference type="SAM" id="Phobius"/>
    </source>
</evidence>
<gene>
    <name evidence="2" type="ORF">H5S40_07725</name>
</gene>
<dbReference type="AlphaFoldDB" id="A0A7W3TSR4"/>
<evidence type="ECO:0000313" key="3">
    <source>
        <dbReference type="Proteomes" id="UP000518316"/>
    </source>
</evidence>
<dbReference type="EMBL" id="JACIVC010000061">
    <property type="protein sequence ID" value="MBB1070038.1"/>
    <property type="molecule type" value="Genomic_DNA"/>
</dbReference>
<dbReference type="Proteomes" id="UP000518316">
    <property type="component" value="Unassembled WGS sequence"/>
</dbReference>